<feature type="region of interest" description="Disordered" evidence="1">
    <location>
        <begin position="68"/>
        <end position="89"/>
    </location>
</feature>
<evidence type="ECO:0000256" key="2">
    <source>
        <dbReference type="SAM" id="Phobius"/>
    </source>
</evidence>
<protein>
    <submittedName>
        <fullName evidence="3">Uncharacterized protein</fullName>
    </submittedName>
</protein>
<evidence type="ECO:0000313" key="3">
    <source>
        <dbReference type="EMBL" id="AGB37957.1"/>
    </source>
</evidence>
<accession>L0JY42</accession>
<sequence>MIREYNVTLMAGSIACAAFLSILLLLVWLSGNALVLLVGASINIVVGGHHADDPNRDHGDESDITEAVRVSSAPLREPPGATQPFGEPP</sequence>
<evidence type="ECO:0000256" key="1">
    <source>
        <dbReference type="SAM" id="MobiDB-lite"/>
    </source>
</evidence>
<keyword evidence="2" id="KW-0812">Transmembrane</keyword>
<feature type="transmembrane region" description="Helical" evidence="2">
    <location>
        <begin position="7"/>
        <end position="29"/>
    </location>
</feature>
<keyword evidence="2" id="KW-0472">Membrane</keyword>
<dbReference type="PROSITE" id="PS51257">
    <property type="entry name" value="PROKAR_LIPOPROTEIN"/>
    <property type="match status" value="1"/>
</dbReference>
<name>L0JY42_9EURY</name>
<dbReference type="EMBL" id="CP003929">
    <property type="protein sequence ID" value="AGB37957.1"/>
    <property type="molecule type" value="Genomic_DNA"/>
</dbReference>
<dbReference type="RefSeq" id="WP_015321400.1">
    <property type="nucleotide sequence ID" value="NC_019974.1"/>
</dbReference>
<organism evidence="3 4">
    <name type="scientific">Natronococcus occultus SP4</name>
    <dbReference type="NCBI Taxonomy" id="694430"/>
    <lineage>
        <taxon>Archaea</taxon>
        <taxon>Methanobacteriati</taxon>
        <taxon>Methanobacteriota</taxon>
        <taxon>Stenosarchaea group</taxon>
        <taxon>Halobacteria</taxon>
        <taxon>Halobacteriales</taxon>
        <taxon>Natrialbaceae</taxon>
        <taxon>Natronococcus</taxon>
    </lineage>
</organism>
<evidence type="ECO:0000313" key="4">
    <source>
        <dbReference type="Proteomes" id="UP000010878"/>
    </source>
</evidence>
<reference evidence="3 4" key="1">
    <citation type="submission" date="2012-11" db="EMBL/GenBank/DDBJ databases">
        <title>FINISHED of Natronococcus occultus SP4, DSM 3396.</title>
        <authorList>
            <consortium name="DOE Joint Genome Institute"/>
            <person name="Eisen J."/>
            <person name="Huntemann M."/>
            <person name="Wei C.-L."/>
            <person name="Han J."/>
            <person name="Detter J.C."/>
            <person name="Han C."/>
            <person name="Tapia R."/>
            <person name="Chen A."/>
            <person name="Kyrpides N."/>
            <person name="Mavromatis K."/>
            <person name="Markowitz V."/>
            <person name="Szeto E."/>
            <person name="Ivanova N."/>
            <person name="Mikhailova N."/>
            <person name="Ovchinnikova G."/>
            <person name="Pagani I."/>
            <person name="Pati A."/>
            <person name="Goodwin L."/>
            <person name="Nordberg H.P."/>
            <person name="Cantor M.N."/>
            <person name="Hua S.X."/>
            <person name="Woyke T."/>
            <person name="Eisen J."/>
            <person name="Klenk H.-P."/>
            <person name="Klenk H.-P."/>
        </authorList>
    </citation>
    <scope>NUCLEOTIDE SEQUENCE [LARGE SCALE GENOMIC DNA]</scope>
    <source>
        <strain evidence="3 4">SP4</strain>
    </source>
</reference>
<keyword evidence="4" id="KW-1185">Reference proteome</keyword>
<dbReference type="KEGG" id="nou:Natoc_2175"/>
<proteinExistence type="predicted"/>
<gene>
    <name evidence="3" type="ORF">Natoc_2175</name>
</gene>
<dbReference type="HOGENOM" id="CLU_2447747_0_0_2"/>
<dbReference type="Proteomes" id="UP000010878">
    <property type="component" value="Chromosome"/>
</dbReference>
<keyword evidence="2" id="KW-1133">Transmembrane helix</keyword>
<dbReference type="AlphaFoldDB" id="L0JY42"/>
<dbReference type="GeneID" id="14403859"/>